<comment type="caution">
    <text evidence="1">The sequence shown here is derived from an EMBL/GenBank/DDBJ whole genome shotgun (WGS) entry which is preliminary data.</text>
</comment>
<proteinExistence type="predicted"/>
<dbReference type="EMBL" id="JAESJJ010000021">
    <property type="protein sequence ID" value="MBL3610001.1"/>
    <property type="molecule type" value="Genomic_DNA"/>
</dbReference>
<sequence length="111" mass="12119">MLRSEAQEPLPQDHYDALCLRGARLLGGQAAAASTEAFGIDQPPREAVLMRDDEIELFLREPRDPDEALCALVGPDTEVEAALSQMRMAIAEIVEIATCTTRHDTRRGEGG</sequence>
<dbReference type="Proteomes" id="UP000604473">
    <property type="component" value="Unassembled WGS sequence"/>
</dbReference>
<dbReference type="RefSeq" id="WP_202249760.1">
    <property type="nucleotide sequence ID" value="NZ_JAESJJ010000021.1"/>
</dbReference>
<evidence type="ECO:0000313" key="1">
    <source>
        <dbReference type="EMBL" id="MBL3610001.1"/>
    </source>
</evidence>
<name>A0ABS1RVC2_RHOSU</name>
<gene>
    <name evidence="1" type="ORF">JMM60_14575</name>
</gene>
<reference evidence="1 2" key="1">
    <citation type="submission" date="2021-01" db="EMBL/GenBank/DDBJ databases">
        <title>Draft genomes of Rhodovulum sulfidophilum.</title>
        <authorList>
            <person name="Guzman M.S."/>
        </authorList>
    </citation>
    <scope>NUCLEOTIDE SEQUENCE [LARGE SCALE GENOMIC DNA]</scope>
    <source>
        <strain evidence="1 2">AB35</strain>
    </source>
</reference>
<protein>
    <submittedName>
        <fullName evidence="1">Uncharacterized protein</fullName>
    </submittedName>
</protein>
<accession>A0ABS1RVC2</accession>
<keyword evidence="2" id="KW-1185">Reference proteome</keyword>
<organism evidence="1 2">
    <name type="scientific">Rhodovulum sulfidophilum</name>
    <name type="common">Rhodobacter sulfidophilus</name>
    <dbReference type="NCBI Taxonomy" id="35806"/>
    <lineage>
        <taxon>Bacteria</taxon>
        <taxon>Pseudomonadati</taxon>
        <taxon>Pseudomonadota</taxon>
        <taxon>Alphaproteobacteria</taxon>
        <taxon>Rhodobacterales</taxon>
        <taxon>Paracoccaceae</taxon>
        <taxon>Rhodovulum</taxon>
    </lineage>
</organism>
<evidence type="ECO:0000313" key="2">
    <source>
        <dbReference type="Proteomes" id="UP000604473"/>
    </source>
</evidence>